<dbReference type="EMBL" id="ML735230">
    <property type="protein sequence ID" value="KAE8393302.1"/>
    <property type="molecule type" value="Genomic_DNA"/>
</dbReference>
<reference evidence="2" key="2">
    <citation type="submission" date="2019-04" db="EMBL/GenBank/DDBJ databases">
        <title>Friends and foes A comparative genomics studyof 23 Aspergillus species from section Flavi.</title>
        <authorList>
            <consortium name="DOE Joint Genome Institute"/>
            <person name="Kjaerbolling I."/>
            <person name="Vesth T."/>
            <person name="Frisvad J.C."/>
            <person name="Nybo J.L."/>
            <person name="Theobald S."/>
            <person name="Kildgaard S."/>
            <person name="Isbrandt T."/>
            <person name="Kuo A."/>
            <person name="Sato A."/>
            <person name="Lyhne E.K."/>
            <person name="Kogle M.E."/>
            <person name="Wiebenga A."/>
            <person name="Kun R.S."/>
            <person name="Lubbers R.J."/>
            <person name="Makela M.R."/>
            <person name="Barry K."/>
            <person name="Chovatia M."/>
            <person name="Clum A."/>
            <person name="Daum C."/>
            <person name="Haridas S."/>
            <person name="He G."/>
            <person name="LaButti K."/>
            <person name="Lipzen A."/>
            <person name="Mondo S."/>
            <person name="Riley R."/>
            <person name="Salamov A."/>
            <person name="Simmons B.A."/>
            <person name="Magnuson J.K."/>
            <person name="Henrissat B."/>
            <person name="Mortensen U.H."/>
            <person name="Larsen T.O."/>
            <person name="Devries R.P."/>
            <person name="Grigoriev I.V."/>
            <person name="Machida M."/>
            <person name="Baker S.E."/>
            <person name="Andersen M.R."/>
        </authorList>
    </citation>
    <scope>NUCLEOTIDE SEQUENCE [LARGE SCALE GENOMIC DNA]</scope>
    <source>
        <strain evidence="2">IBT 14317</strain>
    </source>
</reference>
<dbReference type="AlphaFoldDB" id="A0A5N7CGI2"/>
<dbReference type="Proteomes" id="UP000541154">
    <property type="component" value="Unassembled WGS sequence"/>
</dbReference>
<proteinExistence type="predicted"/>
<accession>A0A5N7CGI2</accession>
<organism evidence="2">
    <name type="scientific">Petromyces alliaceus</name>
    <name type="common">Aspergillus alliaceus</name>
    <dbReference type="NCBI Taxonomy" id="209559"/>
    <lineage>
        <taxon>Eukaryota</taxon>
        <taxon>Fungi</taxon>
        <taxon>Dikarya</taxon>
        <taxon>Ascomycota</taxon>
        <taxon>Pezizomycotina</taxon>
        <taxon>Eurotiomycetes</taxon>
        <taxon>Eurotiomycetidae</taxon>
        <taxon>Eurotiales</taxon>
        <taxon>Aspergillaceae</taxon>
        <taxon>Aspergillus</taxon>
        <taxon>Aspergillus subgen. Circumdati</taxon>
    </lineage>
</organism>
<gene>
    <name evidence="2" type="ORF">BDV23DRAFT_149441</name>
    <name evidence="3" type="ORF">ETB97_006282</name>
</gene>
<keyword evidence="4" id="KW-1185">Reference proteome</keyword>
<name>A0A5N7CGI2_PETAA</name>
<evidence type="ECO:0000313" key="2">
    <source>
        <dbReference type="EMBL" id="KAE8393302.1"/>
    </source>
</evidence>
<dbReference type="EMBL" id="SPNV01000278">
    <property type="protein sequence ID" value="KAF5857070.1"/>
    <property type="molecule type" value="Genomic_DNA"/>
</dbReference>
<sequence length="324" mass="36483">MAKRTPGGRMTPAASLWRASTFPLFLLAALLLIVLPANGLHTHRWAHGHSRVERVLHKLVTRESDWDAFKRKGQALHCAMDGDQEAANHAVAAPTSRWTDYGDLHRYGWVVDPDRDAGLTLAQELLEDTFEELNIDADQNTRILISQSRPVTVDGKKYKESEGSYQSLFNVDAGMIVADDNSSPENEQPDWVKEAFVPLRQWSDVIFLLWKRVAKSNAGGLRHIFQSIVANQQTLNIMRQAIGEADDFKDWDKYSPIQENGRTFRPGSDEYYALLYSPNGRGIGWMLTQHKTQLGLLTVSSITVFGSDGEPVLYFKIDPVEQSD</sequence>
<accession>A0A8H6E3K7</accession>
<evidence type="ECO:0000256" key="1">
    <source>
        <dbReference type="SAM" id="SignalP"/>
    </source>
</evidence>
<keyword evidence="1" id="KW-0732">Signal</keyword>
<dbReference type="OMA" id="VNSITIW"/>
<feature type="signal peptide" evidence="1">
    <location>
        <begin position="1"/>
        <end position="39"/>
    </location>
</feature>
<dbReference type="OrthoDB" id="5337308at2759"/>
<reference evidence="3 4" key="1">
    <citation type="submission" date="2019-04" db="EMBL/GenBank/DDBJ databases">
        <title>Aspergillus burnettii sp. nov., novel species from soil in southeast Queensland.</title>
        <authorList>
            <person name="Gilchrist C.L.M."/>
            <person name="Pitt J.I."/>
            <person name="Lange L."/>
            <person name="Lacey H.J."/>
            <person name="Vuong D."/>
            <person name="Midgley D.J."/>
            <person name="Greenfield P."/>
            <person name="Bradbury M."/>
            <person name="Lacey E."/>
            <person name="Busk P.K."/>
            <person name="Pilgaard B."/>
            <person name="Chooi Y.H."/>
            <person name="Piggott A.M."/>
        </authorList>
    </citation>
    <scope>NUCLEOTIDE SEQUENCE [LARGE SCALE GENOMIC DNA]</scope>
    <source>
        <strain evidence="3 4">FRR 5400</strain>
    </source>
</reference>
<dbReference type="Proteomes" id="UP000326877">
    <property type="component" value="Unassembled WGS sequence"/>
</dbReference>
<feature type="chain" id="PRO_5043207856" evidence="1">
    <location>
        <begin position="40"/>
        <end position="324"/>
    </location>
</feature>
<protein>
    <submittedName>
        <fullName evidence="2">Uncharacterized protein</fullName>
    </submittedName>
</protein>
<evidence type="ECO:0000313" key="4">
    <source>
        <dbReference type="Proteomes" id="UP000541154"/>
    </source>
</evidence>
<accession>A0A5N6FR31</accession>
<evidence type="ECO:0000313" key="3">
    <source>
        <dbReference type="EMBL" id="KAF5857070.1"/>
    </source>
</evidence>